<dbReference type="PANTHER" id="PTHR43547">
    <property type="entry name" value="TWO-COMPONENT HISTIDINE KINASE"/>
    <property type="match status" value="1"/>
</dbReference>
<reference evidence="7 8" key="1">
    <citation type="submission" date="2017-09" db="EMBL/GenBank/DDBJ databases">
        <title>Depth-based differentiation of microbial function through sediment-hosted aquifers and enrichment of novel symbionts in the deep terrestrial subsurface.</title>
        <authorList>
            <person name="Probst A.J."/>
            <person name="Ladd B."/>
            <person name="Jarett J.K."/>
            <person name="Geller-Mcgrath D.E."/>
            <person name="Sieber C.M."/>
            <person name="Emerson J.B."/>
            <person name="Anantharaman K."/>
            <person name="Thomas B.C."/>
            <person name="Malmstrom R."/>
            <person name="Stieglmeier M."/>
            <person name="Klingl A."/>
            <person name="Woyke T."/>
            <person name="Ryan C.M."/>
            <person name="Banfield J.F."/>
        </authorList>
    </citation>
    <scope>NUCLEOTIDE SEQUENCE [LARGE SCALE GENOMIC DNA]</scope>
    <source>
        <strain evidence="7">CG17_big_fil_post_rev_8_21_14_2_50_48_46</strain>
    </source>
</reference>
<dbReference type="Pfam" id="PF02518">
    <property type="entry name" value="HATPase_c"/>
    <property type="match status" value="1"/>
</dbReference>
<protein>
    <recommendedName>
        <fullName evidence="2">histidine kinase</fullName>
        <ecNumber evidence="2">2.7.13.3</ecNumber>
    </recommendedName>
</protein>
<comment type="caution">
    <text evidence="7">The sequence shown here is derived from an EMBL/GenBank/DDBJ whole genome shotgun (WGS) entry which is preliminary data.</text>
</comment>
<evidence type="ECO:0000256" key="1">
    <source>
        <dbReference type="ARBA" id="ARBA00000085"/>
    </source>
</evidence>
<feature type="domain" description="Response regulatory" evidence="6">
    <location>
        <begin position="3"/>
        <end position="119"/>
    </location>
</feature>
<evidence type="ECO:0000256" key="4">
    <source>
        <dbReference type="PROSITE-ProRule" id="PRU00169"/>
    </source>
</evidence>
<name>A0A2M7G1Q5_9BACT</name>
<evidence type="ECO:0000313" key="8">
    <source>
        <dbReference type="Proteomes" id="UP000231019"/>
    </source>
</evidence>
<dbReference type="PANTHER" id="PTHR43547:SF2">
    <property type="entry name" value="HYBRID SIGNAL TRANSDUCTION HISTIDINE KINASE C"/>
    <property type="match status" value="1"/>
</dbReference>
<dbReference type="PROSITE" id="PS50110">
    <property type="entry name" value="RESPONSE_REGULATORY"/>
    <property type="match status" value="1"/>
</dbReference>
<feature type="modified residue" description="4-aspartylphosphate" evidence="4">
    <location>
        <position position="52"/>
    </location>
</feature>
<organism evidence="7 8">
    <name type="scientific">bacterium (Candidatus Blackallbacteria) CG17_big_fil_post_rev_8_21_14_2_50_48_46</name>
    <dbReference type="NCBI Taxonomy" id="2014261"/>
    <lineage>
        <taxon>Bacteria</taxon>
        <taxon>Candidatus Blackallbacteria</taxon>
    </lineage>
</organism>
<dbReference type="Proteomes" id="UP000231019">
    <property type="component" value="Unassembled WGS sequence"/>
</dbReference>
<dbReference type="Gene3D" id="3.30.565.10">
    <property type="entry name" value="Histidine kinase-like ATPase, C-terminal domain"/>
    <property type="match status" value="1"/>
</dbReference>
<evidence type="ECO:0000259" key="6">
    <source>
        <dbReference type="PROSITE" id="PS50110"/>
    </source>
</evidence>
<keyword evidence="3 4" id="KW-0597">Phosphoprotein</keyword>
<evidence type="ECO:0000313" key="7">
    <source>
        <dbReference type="EMBL" id="PIW15663.1"/>
    </source>
</evidence>
<dbReference type="CDD" id="cd00156">
    <property type="entry name" value="REC"/>
    <property type="match status" value="1"/>
</dbReference>
<evidence type="ECO:0000259" key="5">
    <source>
        <dbReference type="PROSITE" id="PS50109"/>
    </source>
</evidence>
<comment type="catalytic activity">
    <reaction evidence="1">
        <text>ATP + protein L-histidine = ADP + protein N-phospho-L-histidine.</text>
        <dbReference type="EC" id="2.7.13.3"/>
    </reaction>
</comment>
<dbReference type="InterPro" id="IPR011006">
    <property type="entry name" value="CheY-like_superfamily"/>
</dbReference>
<dbReference type="EMBL" id="PFFQ01000048">
    <property type="protein sequence ID" value="PIW15663.1"/>
    <property type="molecule type" value="Genomic_DNA"/>
</dbReference>
<dbReference type="InterPro" id="IPR004358">
    <property type="entry name" value="Sig_transdc_His_kin-like_C"/>
</dbReference>
<dbReference type="InterPro" id="IPR001789">
    <property type="entry name" value="Sig_transdc_resp-reg_receiver"/>
</dbReference>
<dbReference type="PRINTS" id="PR00344">
    <property type="entry name" value="BCTRLSENSOR"/>
</dbReference>
<dbReference type="EC" id="2.7.13.3" evidence="2"/>
<dbReference type="PROSITE" id="PS50109">
    <property type="entry name" value="HIS_KIN"/>
    <property type="match status" value="1"/>
</dbReference>
<dbReference type="GO" id="GO:0000155">
    <property type="term" value="F:phosphorelay sensor kinase activity"/>
    <property type="evidence" value="ECO:0007669"/>
    <property type="project" value="TreeGrafter"/>
</dbReference>
<dbReference type="InterPro" id="IPR005467">
    <property type="entry name" value="His_kinase_dom"/>
</dbReference>
<dbReference type="SMART" id="SM00387">
    <property type="entry name" value="HATPase_c"/>
    <property type="match status" value="1"/>
</dbReference>
<dbReference type="InterPro" id="IPR003594">
    <property type="entry name" value="HATPase_dom"/>
</dbReference>
<evidence type="ECO:0000256" key="3">
    <source>
        <dbReference type="ARBA" id="ARBA00022553"/>
    </source>
</evidence>
<proteinExistence type="predicted"/>
<dbReference type="AlphaFoldDB" id="A0A2M7G1Q5"/>
<dbReference type="Pfam" id="PF00072">
    <property type="entry name" value="Response_reg"/>
    <property type="match status" value="1"/>
</dbReference>
<dbReference type="SMART" id="SM00448">
    <property type="entry name" value="REC"/>
    <property type="match status" value="1"/>
</dbReference>
<dbReference type="CDD" id="cd00075">
    <property type="entry name" value="HATPase"/>
    <property type="match status" value="1"/>
</dbReference>
<sequence>MNTLLIIEDDAIIRSQLREFLEMENYKILEAENGVEGLKLTKEHHPNLILSDLMMPKMDGFTLLKNIQANPEIRSIPFVFLTARSELQTLRTAMNLGAEDFLYKPFEFEELLHIIDIRLKRQAFLRQETEMQVQTQAIASQALTISSQAQKQWLKLMLHDVSNNLSGITNLTYALKKTHPAENIKQEVIEALHLSARSSQEMLTKIMKNLIENPQNTKAILSVPEILEHVKESLAASIEAKKILIVTKVPNRPVYTVGDPLVLYTILHNLISNAIKFTPKHNKIYCHFKKDKREWCLEIHDSGKGLNKTQIKAIQNSQNFTYPGTEGEKGTGMGLNLTHKLLPLLNARLEISSNGKGSHFFLYFPAYFPASSN</sequence>
<dbReference type="SUPFAM" id="SSF52172">
    <property type="entry name" value="CheY-like"/>
    <property type="match status" value="1"/>
</dbReference>
<evidence type="ECO:0000256" key="2">
    <source>
        <dbReference type="ARBA" id="ARBA00012438"/>
    </source>
</evidence>
<feature type="domain" description="Histidine kinase" evidence="5">
    <location>
        <begin position="156"/>
        <end position="368"/>
    </location>
</feature>
<dbReference type="InterPro" id="IPR036890">
    <property type="entry name" value="HATPase_C_sf"/>
</dbReference>
<dbReference type="Gene3D" id="3.40.50.2300">
    <property type="match status" value="1"/>
</dbReference>
<gene>
    <name evidence="7" type="ORF">COW36_16365</name>
</gene>
<accession>A0A2M7G1Q5</accession>
<dbReference type="SUPFAM" id="SSF55874">
    <property type="entry name" value="ATPase domain of HSP90 chaperone/DNA topoisomerase II/histidine kinase"/>
    <property type="match status" value="1"/>
</dbReference>